<keyword evidence="4" id="KW-0067">ATP-binding</keyword>
<dbReference type="Gene3D" id="3.10.110.10">
    <property type="entry name" value="Ubiquitin Conjugating Enzyme"/>
    <property type="match status" value="1"/>
</dbReference>
<dbReference type="SMART" id="SM00212">
    <property type="entry name" value="UBCc"/>
    <property type="match status" value="1"/>
</dbReference>
<dbReference type="PANTHER" id="PTHR24067">
    <property type="entry name" value="UBIQUITIN-CONJUGATING ENZYME E2"/>
    <property type="match status" value="1"/>
</dbReference>
<name>A0A6B2LNL0_9EUKA</name>
<dbReference type="AlphaFoldDB" id="A0A6B2LNL0"/>
<keyword evidence="4" id="KW-0547">Nucleotide-binding</keyword>
<feature type="domain" description="UBC core" evidence="5">
    <location>
        <begin position="1"/>
        <end position="145"/>
    </location>
</feature>
<dbReference type="SUPFAM" id="SSF54495">
    <property type="entry name" value="UBC-like"/>
    <property type="match status" value="1"/>
</dbReference>
<dbReference type="InterPro" id="IPR050113">
    <property type="entry name" value="Ub_conjugating_enzyme"/>
</dbReference>
<keyword evidence="1" id="KW-0808">Transferase</keyword>
<dbReference type="GO" id="GO:0005524">
    <property type="term" value="F:ATP binding"/>
    <property type="evidence" value="ECO:0007669"/>
    <property type="project" value="UniProtKB-UniRule"/>
</dbReference>
<dbReference type="Pfam" id="PF00179">
    <property type="entry name" value="UQ_con"/>
    <property type="match status" value="1"/>
</dbReference>
<dbReference type="PROSITE" id="PS00183">
    <property type="entry name" value="UBC_1"/>
    <property type="match status" value="1"/>
</dbReference>
<dbReference type="InterPro" id="IPR016135">
    <property type="entry name" value="UBQ-conjugating_enzyme/RWD"/>
</dbReference>
<keyword evidence="2 4" id="KW-0833">Ubl conjugation pathway</keyword>
<feature type="active site" description="Glycyl thioester intermediate" evidence="3">
    <location>
        <position position="82"/>
    </location>
</feature>
<proteinExistence type="inferred from homology"/>
<dbReference type="PROSITE" id="PS50127">
    <property type="entry name" value="UBC_2"/>
    <property type="match status" value="1"/>
</dbReference>
<evidence type="ECO:0000256" key="3">
    <source>
        <dbReference type="PROSITE-ProRule" id="PRU10133"/>
    </source>
</evidence>
<dbReference type="GO" id="GO:0016740">
    <property type="term" value="F:transferase activity"/>
    <property type="evidence" value="ECO:0007669"/>
    <property type="project" value="UniProtKB-KW"/>
</dbReference>
<dbReference type="InterPro" id="IPR000608">
    <property type="entry name" value="UBC"/>
</dbReference>
<dbReference type="EMBL" id="GIBP01009664">
    <property type="protein sequence ID" value="NDV38633.1"/>
    <property type="molecule type" value="Transcribed_RNA"/>
</dbReference>
<accession>A0A6B2LNL0</accession>
<evidence type="ECO:0000256" key="1">
    <source>
        <dbReference type="ARBA" id="ARBA00022679"/>
    </source>
</evidence>
<sequence length="149" mass="17111">MMKEYKTQQQEQSEDVKIYPTDEVSLMTWKAWILGPKDTPYSDAYFELDIVVPDNYPLKPPQVKFVTKIFHPNVHFKTGEICLDLLKDAWSAVYTLTAVCRSIINLLDSPEPDSPLNCDCGNLLRSGDVRGFKSMARMYTLLYTQPPKI</sequence>
<reference evidence="6" key="1">
    <citation type="journal article" date="2020" name="J. Eukaryot. Microbiol.">
        <title>De novo Sequencing, Assembly and Annotation of the Transcriptome for the Free-Living Testate Amoeba Arcella intermedia.</title>
        <authorList>
            <person name="Ribeiro G.M."/>
            <person name="Porfirio-Sousa A.L."/>
            <person name="Maurer-Alcala X.X."/>
            <person name="Katz L.A."/>
            <person name="Lahr D.J.G."/>
        </authorList>
    </citation>
    <scope>NUCLEOTIDE SEQUENCE</scope>
</reference>
<evidence type="ECO:0000313" key="6">
    <source>
        <dbReference type="EMBL" id="NDV38633.1"/>
    </source>
</evidence>
<dbReference type="CDD" id="cd23812">
    <property type="entry name" value="UBCc_ScPEX4-like"/>
    <property type="match status" value="1"/>
</dbReference>
<evidence type="ECO:0000256" key="4">
    <source>
        <dbReference type="RuleBase" id="RU362109"/>
    </source>
</evidence>
<evidence type="ECO:0000256" key="2">
    <source>
        <dbReference type="ARBA" id="ARBA00022786"/>
    </source>
</evidence>
<dbReference type="InterPro" id="IPR023313">
    <property type="entry name" value="UBQ-conjugating_AS"/>
</dbReference>
<organism evidence="6">
    <name type="scientific">Arcella intermedia</name>
    <dbReference type="NCBI Taxonomy" id="1963864"/>
    <lineage>
        <taxon>Eukaryota</taxon>
        <taxon>Amoebozoa</taxon>
        <taxon>Tubulinea</taxon>
        <taxon>Elardia</taxon>
        <taxon>Arcellinida</taxon>
        <taxon>Sphaerothecina</taxon>
        <taxon>Arcellidae</taxon>
        <taxon>Arcella</taxon>
    </lineage>
</organism>
<protein>
    <recommendedName>
        <fullName evidence="5">UBC core domain-containing protein</fullName>
    </recommendedName>
</protein>
<comment type="similarity">
    <text evidence="4">Belongs to the ubiquitin-conjugating enzyme family.</text>
</comment>
<evidence type="ECO:0000259" key="5">
    <source>
        <dbReference type="PROSITE" id="PS50127"/>
    </source>
</evidence>